<organism evidence="3 4">
    <name type="scientific">Goodfellowiella coeruleoviolacea</name>
    <dbReference type="NCBI Taxonomy" id="334858"/>
    <lineage>
        <taxon>Bacteria</taxon>
        <taxon>Bacillati</taxon>
        <taxon>Actinomycetota</taxon>
        <taxon>Actinomycetes</taxon>
        <taxon>Pseudonocardiales</taxon>
        <taxon>Pseudonocardiaceae</taxon>
        <taxon>Goodfellowiella</taxon>
    </lineage>
</organism>
<gene>
    <name evidence="3" type="ORF">LX83_006283</name>
</gene>
<dbReference type="RefSeq" id="WP_253778149.1">
    <property type="nucleotide sequence ID" value="NZ_JAMTCK010000018.1"/>
</dbReference>
<dbReference type="InterPro" id="IPR029058">
    <property type="entry name" value="AB_hydrolase_fold"/>
</dbReference>
<dbReference type="InterPro" id="IPR022742">
    <property type="entry name" value="Hydrolase_4"/>
</dbReference>
<dbReference type="SUPFAM" id="SSF53474">
    <property type="entry name" value="alpha/beta-Hydrolases"/>
    <property type="match status" value="1"/>
</dbReference>
<comment type="caution">
    <text evidence="3">The sequence shown here is derived from an EMBL/GenBank/DDBJ whole genome shotgun (WGS) entry which is preliminary data.</text>
</comment>
<dbReference type="EMBL" id="JAMTCK010000018">
    <property type="protein sequence ID" value="MCP2169398.1"/>
    <property type="molecule type" value="Genomic_DNA"/>
</dbReference>
<evidence type="ECO:0000259" key="2">
    <source>
        <dbReference type="Pfam" id="PF12146"/>
    </source>
</evidence>
<reference evidence="3" key="1">
    <citation type="submission" date="2022-06" db="EMBL/GenBank/DDBJ databases">
        <title>Genomic Encyclopedia of Archaeal and Bacterial Type Strains, Phase II (KMG-II): from individual species to whole genera.</title>
        <authorList>
            <person name="Goeker M."/>
        </authorList>
    </citation>
    <scope>NUCLEOTIDE SEQUENCE</scope>
    <source>
        <strain evidence="3">DSM 43935</strain>
    </source>
</reference>
<evidence type="ECO:0000313" key="3">
    <source>
        <dbReference type="EMBL" id="MCP2169398.1"/>
    </source>
</evidence>
<sequence>MAHFTGVIGDVHYRRWAPDQVRALAVFLHGLGEHTGSYVPFGTALNAAGIAVWAADHAGHGHSAGERVLIERIDDLIADAEQLVALARTAHPDLPLVVAGHSLGATVATLLTAERLLPAGVLPQGLVLTGASLVPPPEPARGLRELLATGIDPMDIRKDPGELTRDSAFAQQVRDDPLTWQGGIRPATVAALAAAEHRLASVVRRRTLTLPVLLVHGEDDDVAPAAGARAAARLLPNARAVIFPQDRHNILNELDRDEVYRVLVDFVLDVTGATSGRATAGQPLPEPGRTAGDA</sequence>
<dbReference type="GO" id="GO:0016787">
    <property type="term" value="F:hydrolase activity"/>
    <property type="evidence" value="ECO:0007669"/>
    <property type="project" value="UniProtKB-KW"/>
</dbReference>
<name>A0AAE3GKQ0_9PSEU</name>
<keyword evidence="3" id="KW-0378">Hydrolase</keyword>
<dbReference type="AlphaFoldDB" id="A0AAE3GKQ0"/>
<feature type="region of interest" description="Disordered" evidence="1">
    <location>
        <begin position="275"/>
        <end position="294"/>
    </location>
</feature>
<feature type="domain" description="Serine aminopeptidase S33" evidence="2">
    <location>
        <begin position="20"/>
        <end position="255"/>
    </location>
</feature>
<evidence type="ECO:0000256" key="1">
    <source>
        <dbReference type="SAM" id="MobiDB-lite"/>
    </source>
</evidence>
<keyword evidence="4" id="KW-1185">Reference proteome</keyword>
<dbReference type="Pfam" id="PF12146">
    <property type="entry name" value="Hydrolase_4"/>
    <property type="match status" value="1"/>
</dbReference>
<proteinExistence type="predicted"/>
<dbReference type="Proteomes" id="UP001206128">
    <property type="component" value="Unassembled WGS sequence"/>
</dbReference>
<protein>
    <submittedName>
        <fullName evidence="3">Lysophospholipase, alpha-beta hydrolase superfamily</fullName>
    </submittedName>
</protein>
<accession>A0AAE3GKQ0</accession>
<dbReference type="PANTHER" id="PTHR11614">
    <property type="entry name" value="PHOSPHOLIPASE-RELATED"/>
    <property type="match status" value="1"/>
</dbReference>
<evidence type="ECO:0000313" key="4">
    <source>
        <dbReference type="Proteomes" id="UP001206128"/>
    </source>
</evidence>
<dbReference type="Gene3D" id="3.40.50.1820">
    <property type="entry name" value="alpha/beta hydrolase"/>
    <property type="match status" value="1"/>
</dbReference>
<dbReference type="InterPro" id="IPR051044">
    <property type="entry name" value="MAG_DAG_Lipase"/>
</dbReference>